<dbReference type="Pfam" id="PF00768">
    <property type="entry name" value="Peptidase_S11"/>
    <property type="match status" value="1"/>
</dbReference>
<accession>E1R559</accession>
<keyword evidence="3" id="KW-0732">Signal</keyword>
<dbReference type="InterPro" id="IPR015956">
    <property type="entry name" value="Peniciliin-bd_prot_C_sf"/>
</dbReference>
<evidence type="ECO:0000256" key="3">
    <source>
        <dbReference type="ARBA" id="ARBA00022729"/>
    </source>
</evidence>
<evidence type="ECO:0000256" key="2">
    <source>
        <dbReference type="ARBA" id="ARBA00007164"/>
    </source>
</evidence>
<evidence type="ECO:0000256" key="6">
    <source>
        <dbReference type="ARBA" id="ARBA00022984"/>
    </source>
</evidence>
<dbReference type="GO" id="GO:0071555">
    <property type="term" value="P:cell wall organization"/>
    <property type="evidence" value="ECO:0007669"/>
    <property type="project" value="UniProtKB-KW"/>
</dbReference>
<dbReference type="InterPro" id="IPR012338">
    <property type="entry name" value="Beta-lactam/transpept-like"/>
</dbReference>
<keyword evidence="13" id="KW-1185">Reference proteome</keyword>
<dbReference type="InterPro" id="IPR018044">
    <property type="entry name" value="Peptidase_S11"/>
</dbReference>
<dbReference type="GO" id="GO:0009002">
    <property type="term" value="F:serine-type D-Ala-D-Ala carboxypeptidase activity"/>
    <property type="evidence" value="ECO:0007669"/>
    <property type="project" value="InterPro"/>
</dbReference>
<evidence type="ECO:0000256" key="8">
    <source>
        <dbReference type="PIRSR" id="PIRSR618044-1"/>
    </source>
</evidence>
<reference evidence="12 13" key="1">
    <citation type="journal article" date="2010" name="Stand. Genomic Sci.">
        <title>Complete genome sequence of Spirochaeta smaragdinae type strain (SEBR 4228).</title>
        <authorList>
            <person name="Mavromatis K."/>
            <person name="Yasawong M."/>
            <person name="Chertkov O."/>
            <person name="Lapidus A."/>
            <person name="Lucas S."/>
            <person name="Nolan M."/>
            <person name="Del Rio T.G."/>
            <person name="Tice H."/>
            <person name="Cheng J.F."/>
            <person name="Pitluck S."/>
            <person name="Liolios K."/>
            <person name="Ivanova N."/>
            <person name="Tapia R."/>
            <person name="Han C."/>
            <person name="Bruce D."/>
            <person name="Goodwin L."/>
            <person name="Pati A."/>
            <person name="Chen A."/>
            <person name="Palaniappan K."/>
            <person name="Land M."/>
            <person name="Hauser L."/>
            <person name="Chang Y.J."/>
            <person name="Jeffries C.D."/>
            <person name="Detter J.C."/>
            <person name="Rohde M."/>
            <person name="Brambilla E."/>
            <person name="Spring S."/>
            <person name="Goker M."/>
            <person name="Sikorski J."/>
            <person name="Woyke T."/>
            <person name="Bristow J."/>
            <person name="Eisen J.A."/>
            <person name="Markowitz V."/>
            <person name="Hugenholtz P."/>
            <person name="Klenk H.P."/>
            <person name="Kyrpides N.C."/>
        </authorList>
    </citation>
    <scope>NUCLEOTIDE SEQUENCE [LARGE SCALE GENOMIC DNA]</scope>
    <source>
        <strain evidence="13">DSM 11293 / JCM 15392 / SEBR 4228</strain>
    </source>
</reference>
<dbReference type="KEGG" id="ssm:Spirs_1467"/>
<name>E1R559_SEDSS</name>
<keyword evidence="12" id="KW-0645">Protease</keyword>
<dbReference type="AlphaFoldDB" id="E1R559"/>
<dbReference type="SUPFAM" id="SSF56601">
    <property type="entry name" value="beta-lactamase/transpeptidase-like"/>
    <property type="match status" value="1"/>
</dbReference>
<dbReference type="PANTHER" id="PTHR21581:SF6">
    <property type="entry name" value="TRAFFICKING PROTEIN PARTICLE COMPLEX SUBUNIT 12"/>
    <property type="match status" value="1"/>
</dbReference>
<dbReference type="PRINTS" id="PR00725">
    <property type="entry name" value="DADACBPTASE1"/>
</dbReference>
<evidence type="ECO:0000256" key="9">
    <source>
        <dbReference type="PIRSR" id="PIRSR618044-2"/>
    </source>
</evidence>
<keyword evidence="6" id="KW-0573">Peptidoglycan synthesis</keyword>
<feature type="domain" description="Peptidase S11 D-alanyl-D-alanine carboxypeptidase A N-terminal" evidence="11">
    <location>
        <begin position="67"/>
        <end position="306"/>
    </location>
</feature>
<evidence type="ECO:0000259" key="11">
    <source>
        <dbReference type="Pfam" id="PF00768"/>
    </source>
</evidence>
<evidence type="ECO:0000313" key="12">
    <source>
        <dbReference type="EMBL" id="ADK80594.1"/>
    </source>
</evidence>
<dbReference type="Gene3D" id="3.40.710.10">
    <property type="entry name" value="DD-peptidase/beta-lactamase superfamily"/>
    <property type="match status" value="1"/>
</dbReference>
<evidence type="ECO:0000256" key="5">
    <source>
        <dbReference type="ARBA" id="ARBA00022960"/>
    </source>
</evidence>
<organism evidence="12 13">
    <name type="scientific">Sediminispirochaeta smaragdinae (strain DSM 11293 / JCM 15392 / SEBR 4228)</name>
    <name type="common">Spirochaeta smaragdinae</name>
    <dbReference type="NCBI Taxonomy" id="573413"/>
    <lineage>
        <taxon>Bacteria</taxon>
        <taxon>Pseudomonadati</taxon>
        <taxon>Spirochaetota</taxon>
        <taxon>Spirochaetia</taxon>
        <taxon>Spirochaetales</taxon>
        <taxon>Spirochaetaceae</taxon>
        <taxon>Sediminispirochaeta</taxon>
    </lineage>
</organism>
<dbReference type="eggNOG" id="COG1686">
    <property type="taxonomic scope" value="Bacteria"/>
</dbReference>
<dbReference type="GO" id="GO:0009252">
    <property type="term" value="P:peptidoglycan biosynthetic process"/>
    <property type="evidence" value="ECO:0007669"/>
    <property type="project" value="UniProtKB-UniPathway"/>
</dbReference>
<dbReference type="EMBL" id="CP002116">
    <property type="protein sequence ID" value="ADK80594.1"/>
    <property type="molecule type" value="Genomic_DNA"/>
</dbReference>
<comment type="similarity">
    <text evidence="2 10">Belongs to the peptidase S11 family.</text>
</comment>
<comment type="function">
    <text evidence="1">Removes C-terminal D-alanyl residues from sugar-peptide cell wall precursors.</text>
</comment>
<dbReference type="PANTHER" id="PTHR21581">
    <property type="entry name" value="D-ALANYL-D-ALANINE CARBOXYPEPTIDASE"/>
    <property type="match status" value="1"/>
</dbReference>
<dbReference type="Gene3D" id="2.60.410.10">
    <property type="entry name" value="D-Ala-D-Ala carboxypeptidase, C-terminal domain"/>
    <property type="match status" value="1"/>
</dbReference>
<keyword evidence="5" id="KW-0133">Cell shape</keyword>
<evidence type="ECO:0000256" key="7">
    <source>
        <dbReference type="ARBA" id="ARBA00023316"/>
    </source>
</evidence>
<keyword evidence="4" id="KW-0378">Hydrolase</keyword>
<gene>
    <name evidence="12" type="ordered locus">Spirs_1467</name>
</gene>
<dbReference type="GO" id="GO:0006508">
    <property type="term" value="P:proteolysis"/>
    <property type="evidence" value="ECO:0007669"/>
    <property type="project" value="InterPro"/>
</dbReference>
<evidence type="ECO:0000256" key="4">
    <source>
        <dbReference type="ARBA" id="ARBA00022801"/>
    </source>
</evidence>
<dbReference type="STRING" id="573413.Spirs_1467"/>
<feature type="active site" description="Proton acceptor" evidence="8">
    <location>
        <position position="101"/>
    </location>
</feature>
<dbReference type="HOGENOM" id="CLU_027070_8_1_12"/>
<evidence type="ECO:0000256" key="10">
    <source>
        <dbReference type="RuleBase" id="RU004016"/>
    </source>
</evidence>
<dbReference type="Proteomes" id="UP000002318">
    <property type="component" value="Chromosome"/>
</dbReference>
<dbReference type="UniPathway" id="UPA00219"/>
<dbReference type="InterPro" id="IPR001967">
    <property type="entry name" value="Peptidase_S11_N"/>
</dbReference>
<proteinExistence type="inferred from homology"/>
<feature type="active site" evidence="8">
    <location>
        <position position="162"/>
    </location>
</feature>
<feature type="binding site" evidence="9">
    <location>
        <position position="277"/>
    </location>
    <ligand>
        <name>substrate</name>
    </ligand>
</feature>
<keyword evidence="7" id="KW-0961">Cell wall biogenesis/degradation</keyword>
<sequence length="434" mass="47952">MHRTKRFRSRIVSFWLFFLLSAGICVSEPLSVSVRLTERLLPGEFDSGLYRGPSDLPFAEMDAGPVPELSCRSAVLIDDETGTLLFVKHGDEVIPPASMTKLVSLHLIYREIEEGRLSIDQEIIVPDFADFRSAPPRSSLMFLQAGQSVRLIDLMRGLALPSGNDAAVLVADLIAGSTPAYVAMMNDEMRRLGFSSIFFEDSSGYSEHNRATALDFARFARFYVDTHPESLKELHSLTSFSYPKTENENGVKAVYGSVTQPNHNSLVGRHPWVDGLKTGYIDESGYNVALTAETRGRRLIAVLMGGPGENSRDGDLYRVIDGTNLLSYGFYRFTVIIPDLPKLPPFSVIGGKERSVEVAVPLPDAQLLFTEELGELHCFFEAEAAVAAPVRKGEELGHLYLTAGDRLLASYPVRAAASVEKAGFFEQIFRALFR</sequence>
<feature type="active site" description="Acyl-ester intermediate" evidence="8">
    <location>
        <position position="98"/>
    </location>
</feature>
<dbReference type="InterPro" id="IPR037167">
    <property type="entry name" value="Peptidase_S11_C_sf"/>
</dbReference>
<dbReference type="SUPFAM" id="SSF69189">
    <property type="entry name" value="Penicillin-binding protein associated domain"/>
    <property type="match status" value="1"/>
</dbReference>
<keyword evidence="12" id="KW-0121">Carboxypeptidase</keyword>
<evidence type="ECO:0000256" key="1">
    <source>
        <dbReference type="ARBA" id="ARBA00003217"/>
    </source>
</evidence>
<dbReference type="GO" id="GO:0008360">
    <property type="term" value="P:regulation of cell shape"/>
    <property type="evidence" value="ECO:0007669"/>
    <property type="project" value="UniProtKB-KW"/>
</dbReference>
<evidence type="ECO:0000313" key="13">
    <source>
        <dbReference type="Proteomes" id="UP000002318"/>
    </source>
</evidence>
<protein>
    <submittedName>
        <fullName evidence="12">Peptidase S11 D-alanyl-D-alanine carboxypeptidase 1</fullName>
    </submittedName>
</protein>
<dbReference type="OrthoDB" id="9791132at2"/>